<dbReference type="Proteomes" id="UP000015645">
    <property type="component" value="Unassembled WGS sequence"/>
</dbReference>
<dbReference type="EMBL" id="ASYS01000142">
    <property type="protein sequence ID" value="EQD98016.1"/>
    <property type="molecule type" value="Genomic_DNA"/>
</dbReference>
<organism evidence="2 3">
    <name type="scientific">Helicobacter pylori PZ5024</name>
    <dbReference type="NCBI Taxonomy" id="1337391"/>
    <lineage>
        <taxon>Bacteria</taxon>
        <taxon>Pseudomonadati</taxon>
        <taxon>Campylobacterota</taxon>
        <taxon>Epsilonproteobacteria</taxon>
        <taxon>Campylobacterales</taxon>
        <taxon>Helicobacteraceae</taxon>
        <taxon>Helicobacter</taxon>
    </lineage>
</organism>
<dbReference type="PATRIC" id="fig|1337391.3.peg.690"/>
<accession>T2SZ88</accession>
<evidence type="ECO:0000313" key="2">
    <source>
        <dbReference type="EMBL" id="EQD98016.1"/>
    </source>
</evidence>
<gene>
    <name evidence="2" type="ORF">L931_05775</name>
</gene>
<proteinExistence type="predicted"/>
<evidence type="ECO:0000256" key="1">
    <source>
        <dbReference type="SAM" id="Phobius"/>
    </source>
</evidence>
<protein>
    <submittedName>
        <fullName evidence="2">Uncharacterized protein</fullName>
    </submittedName>
</protein>
<feature type="transmembrane region" description="Helical" evidence="1">
    <location>
        <begin position="6"/>
        <end position="31"/>
    </location>
</feature>
<keyword evidence="1" id="KW-1133">Transmembrane helix</keyword>
<comment type="caution">
    <text evidence="2">The sequence shown here is derived from an EMBL/GenBank/DDBJ whole genome shotgun (WGS) entry which is preliminary data.</text>
</comment>
<name>T2SZ88_HELPX</name>
<dbReference type="AlphaFoldDB" id="T2SZ88"/>
<evidence type="ECO:0000313" key="3">
    <source>
        <dbReference type="Proteomes" id="UP000015645"/>
    </source>
</evidence>
<keyword evidence="1" id="KW-0812">Transmembrane</keyword>
<sequence>MIWGVLWFLCFRFLFKVFCLLILLKFFYCFIQRFLGF</sequence>
<reference evidence="2 3" key="1">
    <citation type="journal article" date="2013" name="Genome Announc.">
        <title>Draft Genome Sequences of Helicobacter pylori Strains Isolated from Regions of Low and High Gastric Cancer Risk in Colombia.</title>
        <authorList>
            <person name="Sheh A."/>
            <person name="Piazuelo M.B."/>
            <person name="Wilson K.T."/>
            <person name="Correa P."/>
            <person name="Fox J.G."/>
        </authorList>
    </citation>
    <scope>NUCLEOTIDE SEQUENCE [LARGE SCALE GENOMIC DNA]</scope>
    <source>
        <strain evidence="2 3">PZ5024</strain>
    </source>
</reference>
<keyword evidence="1" id="KW-0472">Membrane</keyword>